<keyword evidence="9" id="KW-0472">Membrane</keyword>
<protein>
    <submittedName>
        <fullName evidence="11">General secretion pathway protein K</fullName>
    </submittedName>
</protein>
<keyword evidence="3" id="KW-0813">Transport</keyword>
<organism evidence="11 12">
    <name type="scientific">Belnapia rosea</name>
    <dbReference type="NCBI Taxonomy" id="938405"/>
    <lineage>
        <taxon>Bacteria</taxon>
        <taxon>Pseudomonadati</taxon>
        <taxon>Pseudomonadota</taxon>
        <taxon>Alphaproteobacteria</taxon>
        <taxon>Acetobacterales</taxon>
        <taxon>Roseomonadaceae</taxon>
        <taxon>Belnapia</taxon>
    </lineage>
</organism>
<evidence type="ECO:0000256" key="1">
    <source>
        <dbReference type="ARBA" id="ARBA00004533"/>
    </source>
</evidence>
<dbReference type="PANTHER" id="PTHR38831:SF2">
    <property type="entry name" value="TYPE II SECRETION SYSTEM PROTEIN K"/>
    <property type="match status" value="1"/>
</dbReference>
<name>A0A1G7DRS3_9PROT</name>
<keyword evidence="7" id="KW-0653">Protein transport</keyword>
<evidence type="ECO:0000256" key="4">
    <source>
        <dbReference type="ARBA" id="ARBA00022475"/>
    </source>
</evidence>
<proteinExistence type="inferred from homology"/>
<comment type="similarity">
    <text evidence="2">Belongs to the GSP K family.</text>
</comment>
<keyword evidence="8" id="KW-1133">Transmembrane helix</keyword>
<keyword evidence="6" id="KW-0812">Transmembrane</keyword>
<accession>A0A1G7DRS3</accession>
<dbReference type="Pfam" id="PF21687">
    <property type="entry name" value="T2SSK_1st"/>
    <property type="match status" value="1"/>
</dbReference>
<comment type="subcellular location">
    <subcellularLocation>
        <location evidence="1">Cell inner membrane</location>
    </subcellularLocation>
</comment>
<dbReference type="PANTHER" id="PTHR38831">
    <property type="entry name" value="TYPE II SECRETION SYSTEM PROTEIN K"/>
    <property type="match status" value="1"/>
</dbReference>
<reference evidence="11 12" key="1">
    <citation type="submission" date="2016-10" db="EMBL/GenBank/DDBJ databases">
        <authorList>
            <person name="de Groot N.N."/>
        </authorList>
    </citation>
    <scope>NUCLEOTIDE SEQUENCE [LARGE SCALE GENOMIC DNA]</scope>
    <source>
        <strain evidence="11 12">CPCC 100156</strain>
    </source>
</reference>
<evidence type="ECO:0000256" key="8">
    <source>
        <dbReference type="ARBA" id="ARBA00022989"/>
    </source>
</evidence>
<evidence type="ECO:0000259" key="10">
    <source>
        <dbReference type="Pfam" id="PF21687"/>
    </source>
</evidence>
<keyword evidence="5" id="KW-0997">Cell inner membrane</keyword>
<evidence type="ECO:0000256" key="6">
    <source>
        <dbReference type="ARBA" id="ARBA00022692"/>
    </source>
</evidence>
<dbReference type="AlphaFoldDB" id="A0A1G7DRS3"/>
<keyword evidence="4" id="KW-1003">Cell membrane</keyword>
<feature type="domain" description="T2SS protein K first SAM-like" evidence="10">
    <location>
        <begin position="100"/>
        <end position="190"/>
    </location>
</feature>
<evidence type="ECO:0000313" key="12">
    <source>
        <dbReference type="Proteomes" id="UP000198925"/>
    </source>
</evidence>
<dbReference type="Proteomes" id="UP000198925">
    <property type="component" value="Unassembled WGS sequence"/>
</dbReference>
<dbReference type="GO" id="GO:0005886">
    <property type="term" value="C:plasma membrane"/>
    <property type="evidence" value="ECO:0007669"/>
    <property type="project" value="UniProtKB-SubCell"/>
</dbReference>
<evidence type="ECO:0000256" key="9">
    <source>
        <dbReference type="ARBA" id="ARBA00023136"/>
    </source>
</evidence>
<dbReference type="STRING" id="938405.SAMN02927895_05474"/>
<dbReference type="InterPro" id="IPR049031">
    <property type="entry name" value="T2SSK_SAM-like_1st"/>
</dbReference>
<dbReference type="GO" id="GO:0009306">
    <property type="term" value="P:protein secretion"/>
    <property type="evidence" value="ECO:0007669"/>
    <property type="project" value="InterPro"/>
</dbReference>
<dbReference type="OrthoDB" id="7226260at2"/>
<sequence>MTGRKSQQGFALLTVLWMLAFLSLLGTGVLAGARQNTQRVRNLIDAASVRATSEAALQQTIFALLDPSERRWRVDGSLRELRLGDSRATVQVTDESGKVNPNIAAPELLEALLVQLGVDRRSAARHAAAIVQWRSPAQDAAAAAARAQLYAAAGRDVLPPGTLFDSLDDLAAVVGMTPALQARLRPHLSLFTKADPDRSTTDPVVAAALGLPTPAAAPRDAPGESAVVTVIIRVNGPRGTRYAEQISLRLNGRTDVRRFEILAREVMPWPPGPSSDLRGARAMSG</sequence>
<dbReference type="InterPro" id="IPR005628">
    <property type="entry name" value="GspK"/>
</dbReference>
<dbReference type="Gene3D" id="1.10.40.60">
    <property type="entry name" value="EpsJ-like"/>
    <property type="match status" value="1"/>
</dbReference>
<keyword evidence="12" id="KW-1185">Reference proteome</keyword>
<evidence type="ECO:0000256" key="5">
    <source>
        <dbReference type="ARBA" id="ARBA00022519"/>
    </source>
</evidence>
<gene>
    <name evidence="11" type="ORF">SAMN04487779_105111</name>
</gene>
<dbReference type="SUPFAM" id="SSF158544">
    <property type="entry name" value="GspK insert domain-like"/>
    <property type="match status" value="1"/>
</dbReference>
<evidence type="ECO:0000313" key="11">
    <source>
        <dbReference type="EMBL" id="SDE54187.1"/>
    </source>
</evidence>
<evidence type="ECO:0000256" key="2">
    <source>
        <dbReference type="ARBA" id="ARBA00007246"/>
    </source>
</evidence>
<dbReference type="InterPro" id="IPR038072">
    <property type="entry name" value="GspK_central_sf"/>
</dbReference>
<evidence type="ECO:0000256" key="3">
    <source>
        <dbReference type="ARBA" id="ARBA00022448"/>
    </source>
</evidence>
<dbReference type="EMBL" id="FMZX01000051">
    <property type="protein sequence ID" value="SDE54187.1"/>
    <property type="molecule type" value="Genomic_DNA"/>
</dbReference>
<evidence type="ECO:0000256" key="7">
    <source>
        <dbReference type="ARBA" id="ARBA00022927"/>
    </source>
</evidence>